<dbReference type="PANTHER" id="PTHR38589:SF1">
    <property type="entry name" value="BLR0621 PROTEIN"/>
    <property type="match status" value="1"/>
</dbReference>
<comment type="pathway">
    <text evidence="1">Cell wall biogenesis; peptidoglycan biosynthesis.</text>
</comment>
<gene>
    <name evidence="3" type="ORF">BBC0178_000320</name>
</gene>
<evidence type="ECO:0000313" key="3">
    <source>
        <dbReference type="EMBL" id="AQT41540.1"/>
    </source>
</evidence>
<evidence type="ECO:0000259" key="2">
    <source>
        <dbReference type="PROSITE" id="PS52029"/>
    </source>
</evidence>
<dbReference type="CDD" id="cd16913">
    <property type="entry name" value="YkuD_like"/>
    <property type="match status" value="1"/>
</dbReference>
<accession>A0A1U9M803</accession>
<dbReference type="KEGG" id="bapa:BBC0178_000320"/>
<dbReference type="Pfam" id="PF03734">
    <property type="entry name" value="YkuD"/>
    <property type="match status" value="1"/>
</dbReference>
<evidence type="ECO:0000313" key="4">
    <source>
        <dbReference type="Proteomes" id="UP000189660"/>
    </source>
</evidence>
<proteinExistence type="predicted"/>
<reference evidence="3 4" key="1">
    <citation type="submission" date="2016-11" db="EMBL/GenBank/DDBJ databases">
        <title>Comparative genomics of Bartonella apis.</title>
        <authorList>
            <person name="Engel P."/>
        </authorList>
    </citation>
    <scope>NUCLEOTIDE SEQUENCE [LARGE SCALE GENOMIC DNA]</scope>
    <source>
        <strain evidence="3 4">BBC0178</strain>
    </source>
</reference>
<dbReference type="OrthoDB" id="9804204at2"/>
<name>A0A1U9M803_9HYPH</name>
<keyword evidence="1" id="KW-0573">Peptidoglycan synthesis</keyword>
<dbReference type="Proteomes" id="UP000189660">
    <property type="component" value="Chromosome"/>
</dbReference>
<dbReference type="InterPro" id="IPR005490">
    <property type="entry name" value="LD_TPept_cat_dom"/>
</dbReference>
<dbReference type="PROSITE" id="PS52029">
    <property type="entry name" value="LD_TPASE"/>
    <property type="match status" value="1"/>
</dbReference>
<organism evidence="3 4">
    <name type="scientific">Bartonella apihabitans</name>
    <dbReference type="NCBI Taxonomy" id="2750929"/>
    <lineage>
        <taxon>Bacteria</taxon>
        <taxon>Pseudomonadati</taxon>
        <taxon>Pseudomonadota</taxon>
        <taxon>Alphaproteobacteria</taxon>
        <taxon>Hyphomicrobiales</taxon>
        <taxon>Bartonellaceae</taxon>
        <taxon>Bartonella</taxon>
    </lineage>
</organism>
<feature type="active site" description="Proton donor/acceptor" evidence="1">
    <location>
        <position position="150"/>
    </location>
</feature>
<dbReference type="GO" id="GO:0016740">
    <property type="term" value="F:transferase activity"/>
    <property type="evidence" value="ECO:0007669"/>
    <property type="project" value="InterPro"/>
</dbReference>
<protein>
    <submittedName>
        <fullName evidence="3">L,D-peptidoglycan transpeptidase YkuD, ErfK/YbiS/YcfS/YnhG family</fullName>
    </submittedName>
</protein>
<dbReference type="GO" id="GO:0008360">
    <property type="term" value="P:regulation of cell shape"/>
    <property type="evidence" value="ECO:0007669"/>
    <property type="project" value="UniProtKB-UniRule"/>
</dbReference>
<keyword evidence="4" id="KW-1185">Reference proteome</keyword>
<sequence length="204" mass="23217">MQVPLIRNPLKTPKIVSFIAVRKKCGTTTKGILAIGQYRFLCALGRNGFSARKREGDGATPIAVMPILGGFQKNDLHSLPHHALMLQRVKLTDGWCDQPWDANYNRRVKLPYRNSAEKLCRRDELYDMVLIPDWNIRCRIQNNGSAIFFHLARPGFAPTEGCIAVSRRTMERILPFISRKTKIMTLGTITRSKPASVRARSRKR</sequence>
<feature type="active site" description="Nucleophile" evidence="1">
    <location>
        <position position="162"/>
    </location>
</feature>
<dbReference type="RefSeq" id="WP_078038770.1">
    <property type="nucleotide sequence ID" value="NZ_CP015820.1"/>
</dbReference>
<dbReference type="GO" id="GO:0071555">
    <property type="term" value="P:cell wall organization"/>
    <property type="evidence" value="ECO:0007669"/>
    <property type="project" value="UniProtKB-UniRule"/>
</dbReference>
<feature type="domain" description="L,D-TPase catalytic" evidence="2">
    <location>
        <begin position="14"/>
        <end position="186"/>
    </location>
</feature>
<dbReference type="GO" id="GO:0009252">
    <property type="term" value="P:peptidoglycan biosynthetic process"/>
    <property type="evidence" value="ECO:0007669"/>
    <property type="project" value="UniProtKB-KW"/>
</dbReference>
<dbReference type="EMBL" id="CP015820">
    <property type="protein sequence ID" value="AQT41540.1"/>
    <property type="molecule type" value="Genomic_DNA"/>
</dbReference>
<evidence type="ECO:0000256" key="1">
    <source>
        <dbReference type="PROSITE-ProRule" id="PRU01373"/>
    </source>
</evidence>
<keyword evidence="1" id="KW-0961">Cell wall biogenesis/degradation</keyword>
<dbReference type="AlphaFoldDB" id="A0A1U9M803"/>
<keyword evidence="1" id="KW-0133">Cell shape</keyword>
<dbReference type="PANTHER" id="PTHR38589">
    <property type="entry name" value="BLR0621 PROTEIN"/>
    <property type="match status" value="1"/>
</dbReference>